<proteinExistence type="predicted"/>
<dbReference type="Proteomes" id="UP001652600">
    <property type="component" value="Chromosome 3"/>
</dbReference>
<evidence type="ECO:0000313" key="2">
    <source>
        <dbReference type="RefSeq" id="XP_016903189.2"/>
    </source>
</evidence>
<dbReference type="KEGG" id="cmo:103502252"/>
<evidence type="ECO:0000313" key="1">
    <source>
        <dbReference type="Proteomes" id="UP001652600"/>
    </source>
</evidence>
<protein>
    <submittedName>
        <fullName evidence="2">Protein RETICULATA-RELATED 4, chloroplastic-like isoform X2</fullName>
    </submittedName>
</protein>
<dbReference type="GeneID" id="103502252"/>
<sequence>MLLKRPRSCTSSSSEKLSQLFLQWVALAGTSFSFLQRVGAVVRNGGKLFAVGSGASVVKIAKWNPEKDLLAMVTKD</sequence>
<dbReference type="AlphaFoldDB" id="A0A1S4E4N7"/>
<gene>
    <name evidence="2" type="primary">LOC103502252</name>
</gene>
<dbReference type="RefSeq" id="XP_016903189.2">
    <property type="nucleotide sequence ID" value="XM_017047700.2"/>
</dbReference>
<name>A0A1S4E4N7_CUCME</name>
<keyword evidence="1" id="KW-1185">Reference proteome</keyword>
<reference evidence="2" key="1">
    <citation type="submission" date="2025-08" db="UniProtKB">
        <authorList>
            <consortium name="RefSeq"/>
        </authorList>
    </citation>
    <scope>IDENTIFICATION</scope>
    <source>
        <tissue evidence="2">Stem</tissue>
    </source>
</reference>
<organism evidence="1 2">
    <name type="scientific">Cucumis melo</name>
    <name type="common">Muskmelon</name>
    <dbReference type="NCBI Taxonomy" id="3656"/>
    <lineage>
        <taxon>Eukaryota</taxon>
        <taxon>Viridiplantae</taxon>
        <taxon>Streptophyta</taxon>
        <taxon>Embryophyta</taxon>
        <taxon>Tracheophyta</taxon>
        <taxon>Spermatophyta</taxon>
        <taxon>Magnoliopsida</taxon>
        <taxon>eudicotyledons</taxon>
        <taxon>Gunneridae</taxon>
        <taxon>Pentapetalae</taxon>
        <taxon>rosids</taxon>
        <taxon>fabids</taxon>
        <taxon>Cucurbitales</taxon>
        <taxon>Cucurbitaceae</taxon>
        <taxon>Benincaseae</taxon>
        <taxon>Cucumis</taxon>
    </lineage>
</organism>
<dbReference type="InParanoid" id="A0A1S4E4N7"/>
<accession>A0A1S4E4N7</accession>